<feature type="compositionally biased region" description="Polar residues" evidence="3">
    <location>
        <begin position="38"/>
        <end position="54"/>
    </location>
</feature>
<evidence type="ECO:0000259" key="5">
    <source>
        <dbReference type="PROSITE" id="PS50002"/>
    </source>
</evidence>
<dbReference type="Pfam" id="PF14604">
    <property type="entry name" value="SH3_9"/>
    <property type="match status" value="1"/>
</dbReference>
<dbReference type="GeneID" id="63855890"/>
<evidence type="ECO:0000256" key="2">
    <source>
        <dbReference type="PROSITE-ProRule" id="PRU00192"/>
    </source>
</evidence>
<evidence type="ECO:0000313" key="6">
    <source>
        <dbReference type="EMBL" id="KAF1848195.1"/>
    </source>
</evidence>
<comment type="caution">
    <text evidence="6">The sequence shown here is derived from an EMBL/GenBank/DDBJ whole genome shotgun (WGS) entry which is preliminary data.</text>
</comment>
<keyword evidence="4" id="KW-0472">Membrane</keyword>
<dbReference type="OrthoDB" id="5340910at2759"/>
<feature type="compositionally biased region" description="Pro residues" evidence="3">
    <location>
        <begin position="509"/>
        <end position="522"/>
    </location>
</feature>
<feature type="region of interest" description="Disordered" evidence="3">
    <location>
        <begin position="1"/>
        <end position="127"/>
    </location>
</feature>
<dbReference type="SUPFAM" id="SSF50044">
    <property type="entry name" value="SH3-domain"/>
    <property type="match status" value="1"/>
</dbReference>
<evidence type="ECO:0000256" key="1">
    <source>
        <dbReference type="ARBA" id="ARBA00022443"/>
    </source>
</evidence>
<evidence type="ECO:0000313" key="7">
    <source>
        <dbReference type="Proteomes" id="UP000800039"/>
    </source>
</evidence>
<keyword evidence="7" id="KW-1185">Reference proteome</keyword>
<gene>
    <name evidence="6" type="ORF">K460DRAFT_68926</name>
</gene>
<dbReference type="Gene3D" id="2.30.30.40">
    <property type="entry name" value="SH3 Domains"/>
    <property type="match status" value="1"/>
</dbReference>
<name>A0A9P4LAM6_9PLEO</name>
<feature type="region of interest" description="Disordered" evidence="3">
    <location>
        <begin position="496"/>
        <end position="673"/>
    </location>
</feature>
<sequence>MAHNHAQSHLVRRQRFRDQDEDDSEFATTVISVEFVSAPNTDTGRVVWVTQQPKTLIAPAVRPRPTSTEEEQQEETRRPTTQEEEKKQSTQAEQKKPSTQEEQKKPSATSRNPSSAHASDAQKTAATSLKQASTLMVATKAPTPGAGSAAAGIASATAAISASASASAEPAAGGMSGGAKAGLAFGILAVLGALLVGILLVYRRKKKQMVDNTQNEKIDLNNAPPPPPPQVLAPAGPAPSIRTNRTMSTAPRLSLRPVTQFDPAFNEQRKSGGNLLNVAAAGGAAAAHNREQSDRPKSAWERPGAPSTPTANPFNDPENRPNPLAANPFGNNSALDVHQAAIPDSPPNASPMHSTQPSNDFAKPVPAVPAAEIDPVAMAGAMSSMSPATNEFPPPPAMAINTAAVPPSPAWTEDFPASPGPAPTGPPPVAGVMGGGRSNSPAPGPDNVHRIQLDFKASMQDELDLQAGQLVRMLHEYDDGWALCIRMDRSQQGVVPRTCLSKHPVKPRTGPPRQGPPPPGMRGPPIRSPMGPGGIPQPRPLSPASGRNSPGPQSPNGPMSPSQRSMSPGPRQMSPRQMQGPPRGRANSNAPQYGPPRGRSNSNAPYAQPQRSMSPGPYGGGPQMAPPPQMGRPRSNSASQAGNPRRGPAPGPSPMNPSAGPMPPRKPVPGMAM</sequence>
<feature type="transmembrane region" description="Helical" evidence="4">
    <location>
        <begin position="183"/>
        <end position="202"/>
    </location>
</feature>
<dbReference type="SMART" id="SM00326">
    <property type="entry name" value="SH3"/>
    <property type="match status" value="1"/>
</dbReference>
<feature type="region of interest" description="Disordered" evidence="3">
    <location>
        <begin position="281"/>
        <end position="365"/>
    </location>
</feature>
<keyword evidence="1 2" id="KW-0728">SH3 domain</keyword>
<dbReference type="RefSeq" id="XP_040790758.1">
    <property type="nucleotide sequence ID" value="XM_040938634.1"/>
</dbReference>
<dbReference type="InterPro" id="IPR001452">
    <property type="entry name" value="SH3_domain"/>
</dbReference>
<dbReference type="InterPro" id="IPR036028">
    <property type="entry name" value="SH3-like_dom_sf"/>
</dbReference>
<feature type="compositionally biased region" description="Pro residues" evidence="3">
    <location>
        <begin position="647"/>
        <end position="667"/>
    </location>
</feature>
<evidence type="ECO:0000256" key="3">
    <source>
        <dbReference type="SAM" id="MobiDB-lite"/>
    </source>
</evidence>
<feature type="compositionally biased region" description="Polar residues" evidence="3">
    <location>
        <begin position="599"/>
        <end position="613"/>
    </location>
</feature>
<protein>
    <recommendedName>
        <fullName evidence="5">SH3 domain-containing protein</fullName>
    </recommendedName>
</protein>
<feature type="region of interest" description="Disordered" evidence="3">
    <location>
        <begin position="384"/>
        <end position="407"/>
    </location>
</feature>
<feature type="compositionally biased region" description="Polar residues" evidence="3">
    <location>
        <begin position="106"/>
        <end position="127"/>
    </location>
</feature>
<accession>A0A9P4LAM6</accession>
<keyword evidence="4" id="KW-0812">Transmembrane</keyword>
<proteinExistence type="predicted"/>
<organism evidence="6 7">
    <name type="scientific">Cucurbitaria berberidis CBS 394.84</name>
    <dbReference type="NCBI Taxonomy" id="1168544"/>
    <lineage>
        <taxon>Eukaryota</taxon>
        <taxon>Fungi</taxon>
        <taxon>Dikarya</taxon>
        <taxon>Ascomycota</taxon>
        <taxon>Pezizomycotina</taxon>
        <taxon>Dothideomycetes</taxon>
        <taxon>Pleosporomycetidae</taxon>
        <taxon>Pleosporales</taxon>
        <taxon>Pleosporineae</taxon>
        <taxon>Cucurbitariaceae</taxon>
        <taxon>Cucurbitaria</taxon>
    </lineage>
</organism>
<dbReference type="Proteomes" id="UP000800039">
    <property type="component" value="Unassembled WGS sequence"/>
</dbReference>
<feature type="compositionally biased region" description="Polar residues" evidence="3">
    <location>
        <begin position="241"/>
        <end position="251"/>
    </location>
</feature>
<dbReference type="PROSITE" id="PS50002">
    <property type="entry name" value="SH3"/>
    <property type="match status" value="1"/>
</dbReference>
<feature type="compositionally biased region" description="Basic and acidic residues" evidence="3">
    <location>
        <begin position="74"/>
        <end position="105"/>
    </location>
</feature>
<keyword evidence="4" id="KW-1133">Transmembrane helix</keyword>
<feature type="compositionally biased region" description="Basic and acidic residues" evidence="3">
    <location>
        <begin position="288"/>
        <end position="300"/>
    </location>
</feature>
<dbReference type="EMBL" id="ML976615">
    <property type="protein sequence ID" value="KAF1848195.1"/>
    <property type="molecule type" value="Genomic_DNA"/>
</dbReference>
<feature type="compositionally biased region" description="Polar residues" evidence="3">
    <location>
        <begin position="545"/>
        <end position="566"/>
    </location>
</feature>
<feature type="domain" description="SH3" evidence="5">
    <location>
        <begin position="444"/>
        <end position="505"/>
    </location>
</feature>
<evidence type="ECO:0000256" key="4">
    <source>
        <dbReference type="SAM" id="Phobius"/>
    </source>
</evidence>
<reference evidence="6" key="1">
    <citation type="submission" date="2020-01" db="EMBL/GenBank/DDBJ databases">
        <authorList>
            <consortium name="DOE Joint Genome Institute"/>
            <person name="Haridas S."/>
            <person name="Albert R."/>
            <person name="Binder M."/>
            <person name="Bloem J."/>
            <person name="Labutti K."/>
            <person name="Salamov A."/>
            <person name="Andreopoulos B."/>
            <person name="Baker S.E."/>
            <person name="Barry K."/>
            <person name="Bills G."/>
            <person name="Bluhm B.H."/>
            <person name="Cannon C."/>
            <person name="Castanera R."/>
            <person name="Culley D.E."/>
            <person name="Daum C."/>
            <person name="Ezra D."/>
            <person name="Gonzalez J.B."/>
            <person name="Henrissat B."/>
            <person name="Kuo A."/>
            <person name="Liang C."/>
            <person name="Lipzen A."/>
            <person name="Lutzoni F."/>
            <person name="Magnuson J."/>
            <person name="Mondo S."/>
            <person name="Nolan M."/>
            <person name="Ohm R."/>
            <person name="Pangilinan J."/>
            <person name="Park H.-J."/>
            <person name="Ramirez L."/>
            <person name="Alfaro M."/>
            <person name="Sun H."/>
            <person name="Tritt A."/>
            <person name="Yoshinaga Y."/>
            <person name="Zwiers L.-H."/>
            <person name="Turgeon B.G."/>
            <person name="Goodwin S.B."/>
            <person name="Spatafora J.W."/>
            <person name="Crous P.W."/>
            <person name="Grigoriev I.V."/>
        </authorList>
    </citation>
    <scope>NUCLEOTIDE SEQUENCE</scope>
    <source>
        <strain evidence="6">CBS 394.84</strain>
    </source>
</reference>
<feature type="region of interest" description="Disordered" evidence="3">
    <location>
        <begin position="215"/>
        <end position="255"/>
    </location>
</feature>
<dbReference type="AlphaFoldDB" id="A0A9P4LAM6"/>